<gene>
    <name evidence="11" type="ORF">OXX778_LOCUS19707</name>
</gene>
<dbReference type="PANTHER" id="PTHR11999:SF68">
    <property type="entry name" value="HISTIDINE DECARBOXYLASE"/>
    <property type="match status" value="1"/>
</dbReference>
<dbReference type="Gene3D" id="1.20.1340.10">
    <property type="entry name" value="dopa decarboxylase, N-terminal domain"/>
    <property type="match status" value="1"/>
</dbReference>
<comment type="caution">
    <text evidence="11">The sequence shown here is derived from an EMBL/GenBank/DDBJ whole genome shotgun (WGS) entry which is preliminary data.</text>
</comment>
<protein>
    <recommendedName>
        <fullName evidence="9">Histidine decarboxylase</fullName>
        <ecNumber evidence="4">4.1.1.22</ecNumber>
    </recommendedName>
</protein>
<dbReference type="Gene3D" id="3.40.640.10">
    <property type="entry name" value="Type I PLP-dependent aspartate aminotransferase-like (Major domain)"/>
    <property type="match status" value="1"/>
</dbReference>
<evidence type="ECO:0000256" key="4">
    <source>
        <dbReference type="ARBA" id="ARBA00012320"/>
    </source>
</evidence>
<dbReference type="FunFam" id="1.20.1340.10:FF:000001">
    <property type="entry name" value="Histidine decarboxylase"/>
    <property type="match status" value="1"/>
</dbReference>
<dbReference type="Proteomes" id="UP000663879">
    <property type="component" value="Unassembled WGS sequence"/>
</dbReference>
<organism evidence="11 12">
    <name type="scientific">Brachionus calyciflorus</name>
    <dbReference type="NCBI Taxonomy" id="104777"/>
    <lineage>
        <taxon>Eukaryota</taxon>
        <taxon>Metazoa</taxon>
        <taxon>Spiralia</taxon>
        <taxon>Gnathifera</taxon>
        <taxon>Rotifera</taxon>
        <taxon>Eurotatoria</taxon>
        <taxon>Monogononta</taxon>
        <taxon>Pseudotrocha</taxon>
        <taxon>Ploima</taxon>
        <taxon>Brachionidae</taxon>
        <taxon>Brachionus</taxon>
    </lineage>
</organism>
<name>A0A814LTD6_9BILA</name>
<keyword evidence="7 10" id="KW-0663">Pyridoxal phosphate</keyword>
<comment type="subunit">
    <text evidence="3">Homodimer.</text>
</comment>
<dbReference type="FunFam" id="3.40.640.10:FF:000025">
    <property type="entry name" value="Histidine decarboxylase"/>
    <property type="match status" value="1"/>
</dbReference>
<dbReference type="FunFam" id="3.90.1150.10:FF:000018">
    <property type="entry name" value="Histidine decarboxylase"/>
    <property type="match status" value="1"/>
</dbReference>
<comment type="similarity">
    <text evidence="2">Belongs to the group II decarboxylase family.</text>
</comment>
<feature type="modified residue" description="N6-(pyridoxal phosphate)lysine" evidence="10">
    <location>
        <position position="296"/>
    </location>
</feature>
<dbReference type="InterPro" id="IPR002129">
    <property type="entry name" value="PyrdxlP-dep_de-COase"/>
</dbReference>
<dbReference type="EC" id="4.1.1.22" evidence="4"/>
<evidence type="ECO:0000256" key="5">
    <source>
        <dbReference type="ARBA" id="ARBA00022584"/>
    </source>
</evidence>
<dbReference type="GO" id="GO:0042423">
    <property type="term" value="P:catecholamine biosynthetic process"/>
    <property type="evidence" value="ECO:0007669"/>
    <property type="project" value="UniProtKB-KW"/>
</dbReference>
<dbReference type="OrthoDB" id="639767at2759"/>
<sequence>KETVDYIADYLRDIRKRRVFPDVVPGYIRELLPEEAPQKGESWNEIFKDVERVIMPGITHWQSPHMHAYFPALNSYPSLLGDMISDAINCLGFTWASSPAATELEALMMDWLVKCLGLPEKFLNSNQEPYGGGVLQSSVSESTYLALLAARTKAFDKYGCSEGDKYFEKSEINGRLVAYCSDQAHSSVEKSALIAITRIRLLPTDENLRLRGETLKKAIEQDRKDGLIPFFVCATLGTTGVCAFDNVEEIGPICQAEDLWLHIDAAYAGSAFICPEFRKFLNGIEYATSFVFNPSKWLLVHFDCTCLWVESSTWLHKTFTVNPLYLKHKYSGAAVDYMHWQVGLSRRFRALKLWFVIRSFGIEGLQNHIRKGVELAEIFENLVKMDDRFELMAQRHLGLVVFRLKGENEITEQLLKHLNKDGRLHVVPARVKSKYIIRFTVTSINTTENDIKRDWKIIQETADETLSHLEQEAILREELKRFQSSLLLSNVPQTPKLVNASFLAFFQEPEMTFEIVKELTNRDYSTSHLPLTPRRKPKLNNSNYQKGLSFDQLSLLSNLTALPNDLNGNALMIPGTSNEEDFRLNIDQSTTRKINQKFINKQASLDSKIEHIFEEAEDNDSQSNVDQINLN</sequence>
<proteinExistence type="inferred from homology"/>
<evidence type="ECO:0000256" key="6">
    <source>
        <dbReference type="ARBA" id="ARBA00022793"/>
    </source>
</evidence>
<evidence type="ECO:0000256" key="1">
    <source>
        <dbReference type="ARBA" id="ARBA00001933"/>
    </source>
</evidence>
<dbReference type="GO" id="GO:0006548">
    <property type="term" value="P:L-histidine catabolic process"/>
    <property type="evidence" value="ECO:0007669"/>
    <property type="project" value="TreeGrafter"/>
</dbReference>
<keyword evidence="5" id="KW-0127">Catecholamine biosynthesis</keyword>
<evidence type="ECO:0000256" key="8">
    <source>
        <dbReference type="ARBA" id="ARBA00023239"/>
    </source>
</evidence>
<dbReference type="GO" id="GO:0005737">
    <property type="term" value="C:cytoplasm"/>
    <property type="evidence" value="ECO:0007669"/>
    <property type="project" value="TreeGrafter"/>
</dbReference>
<dbReference type="InterPro" id="IPR010977">
    <property type="entry name" value="Aromatic_deC"/>
</dbReference>
<feature type="non-terminal residue" evidence="11">
    <location>
        <position position="1"/>
    </location>
</feature>
<dbReference type="GO" id="GO:0001694">
    <property type="term" value="P:histamine biosynthetic process"/>
    <property type="evidence" value="ECO:0007669"/>
    <property type="project" value="TreeGrafter"/>
</dbReference>
<reference evidence="11" key="1">
    <citation type="submission" date="2021-02" db="EMBL/GenBank/DDBJ databases">
        <authorList>
            <person name="Nowell W R."/>
        </authorList>
    </citation>
    <scope>NUCLEOTIDE SEQUENCE</scope>
    <source>
        <strain evidence="11">Ploen Becks lab</strain>
    </source>
</reference>
<dbReference type="Gene3D" id="3.90.1150.10">
    <property type="entry name" value="Aspartate Aminotransferase, domain 1"/>
    <property type="match status" value="1"/>
</dbReference>
<evidence type="ECO:0000256" key="10">
    <source>
        <dbReference type="PIRSR" id="PIRSR602129-50"/>
    </source>
</evidence>
<evidence type="ECO:0000313" key="12">
    <source>
        <dbReference type="Proteomes" id="UP000663879"/>
    </source>
</evidence>
<dbReference type="PRINTS" id="PR00800">
    <property type="entry name" value="YHDCRBOXLASE"/>
</dbReference>
<dbReference type="InterPro" id="IPR015424">
    <property type="entry name" value="PyrdxlP-dep_Trfase"/>
</dbReference>
<dbReference type="CDD" id="cd06450">
    <property type="entry name" value="DOPA_deC_like"/>
    <property type="match status" value="1"/>
</dbReference>
<keyword evidence="12" id="KW-1185">Reference proteome</keyword>
<dbReference type="GO" id="GO:0004398">
    <property type="term" value="F:histidine decarboxylase activity"/>
    <property type="evidence" value="ECO:0007669"/>
    <property type="project" value="UniProtKB-EC"/>
</dbReference>
<keyword evidence="6" id="KW-0210">Decarboxylase</keyword>
<dbReference type="AlphaFoldDB" id="A0A814LTD6"/>
<accession>A0A814LTD6</accession>
<evidence type="ECO:0000256" key="3">
    <source>
        <dbReference type="ARBA" id="ARBA00011738"/>
    </source>
</evidence>
<dbReference type="GO" id="GO:0030170">
    <property type="term" value="F:pyridoxal phosphate binding"/>
    <property type="evidence" value="ECO:0007669"/>
    <property type="project" value="InterPro"/>
</dbReference>
<dbReference type="InterPro" id="IPR015422">
    <property type="entry name" value="PyrdxlP-dep_Trfase_small"/>
</dbReference>
<evidence type="ECO:0000256" key="2">
    <source>
        <dbReference type="ARBA" id="ARBA00009533"/>
    </source>
</evidence>
<dbReference type="SUPFAM" id="SSF53383">
    <property type="entry name" value="PLP-dependent transferases"/>
    <property type="match status" value="1"/>
</dbReference>
<dbReference type="Pfam" id="PF00282">
    <property type="entry name" value="Pyridoxal_deC"/>
    <property type="match status" value="1"/>
</dbReference>
<dbReference type="PANTHER" id="PTHR11999">
    <property type="entry name" value="GROUP II PYRIDOXAL-5-PHOSPHATE DECARBOXYLASE"/>
    <property type="match status" value="1"/>
</dbReference>
<comment type="cofactor">
    <cofactor evidence="1 10">
        <name>pyridoxal 5'-phosphate</name>
        <dbReference type="ChEBI" id="CHEBI:597326"/>
    </cofactor>
</comment>
<dbReference type="InterPro" id="IPR015421">
    <property type="entry name" value="PyrdxlP-dep_Trfase_major"/>
</dbReference>
<keyword evidence="8" id="KW-0456">Lyase</keyword>
<evidence type="ECO:0000313" key="11">
    <source>
        <dbReference type="EMBL" id="CAF1070621.1"/>
    </source>
</evidence>
<evidence type="ECO:0000256" key="9">
    <source>
        <dbReference type="ARBA" id="ARBA00039946"/>
    </source>
</evidence>
<dbReference type="EMBL" id="CAJNOC010006115">
    <property type="protein sequence ID" value="CAF1070621.1"/>
    <property type="molecule type" value="Genomic_DNA"/>
</dbReference>
<evidence type="ECO:0000256" key="7">
    <source>
        <dbReference type="ARBA" id="ARBA00022898"/>
    </source>
</evidence>